<gene>
    <name evidence="2" type="ORF">C12CBH8_19340</name>
</gene>
<dbReference type="RefSeq" id="WP_143269566.1">
    <property type="nucleotide sequence ID" value="NZ_AP023321.1"/>
</dbReference>
<evidence type="ECO:0000256" key="1">
    <source>
        <dbReference type="SAM" id="Phobius"/>
    </source>
</evidence>
<feature type="transmembrane region" description="Helical" evidence="1">
    <location>
        <begin position="5"/>
        <end position="24"/>
    </location>
</feature>
<keyword evidence="3" id="KW-1185">Reference proteome</keyword>
<accession>A0A7I8D5I5</accession>
<dbReference type="KEGG" id="sman:C12CBH8_19340"/>
<keyword evidence="1" id="KW-1133">Transmembrane helix</keyword>
<evidence type="ECO:0000313" key="2">
    <source>
        <dbReference type="EMBL" id="BCI61295.1"/>
    </source>
</evidence>
<proteinExistence type="predicted"/>
<organism evidence="2 3">
    <name type="scientific">Solibaculum mannosilyticum</name>
    <dbReference type="NCBI Taxonomy" id="2780922"/>
    <lineage>
        <taxon>Bacteria</taxon>
        <taxon>Bacillati</taxon>
        <taxon>Bacillota</taxon>
        <taxon>Clostridia</taxon>
        <taxon>Eubacteriales</taxon>
        <taxon>Oscillospiraceae</taxon>
        <taxon>Solibaculum</taxon>
    </lineage>
</organism>
<keyword evidence="1" id="KW-0472">Membrane</keyword>
<dbReference type="EMBL" id="AP023321">
    <property type="protein sequence ID" value="BCI61295.1"/>
    <property type="molecule type" value="Genomic_DNA"/>
</dbReference>
<evidence type="ECO:0000313" key="3">
    <source>
        <dbReference type="Proteomes" id="UP000593890"/>
    </source>
</evidence>
<reference evidence="3" key="1">
    <citation type="submission" date="2020-07" db="EMBL/GenBank/DDBJ databases">
        <title>Complete genome sequencing of Clostridia bacterium strain 12CBH8.</title>
        <authorList>
            <person name="Sakamoto M."/>
            <person name="Murakami T."/>
            <person name="Mori H."/>
        </authorList>
    </citation>
    <scope>NUCLEOTIDE SEQUENCE [LARGE SCALE GENOMIC DNA]</scope>
    <source>
        <strain evidence="3">12CBH8</strain>
    </source>
</reference>
<keyword evidence="1" id="KW-0812">Transmembrane</keyword>
<name>A0A7I8D5I5_9FIRM</name>
<protein>
    <submittedName>
        <fullName evidence="2">Uncharacterized protein</fullName>
    </submittedName>
</protein>
<sequence length="66" mass="7596">MIWTILRIVLAIYLVVGFFVYLRSDHRVVDPSDQPEGQRSSQKGTLLQIIKIILLWPGFLGRGQKD</sequence>
<dbReference type="Proteomes" id="UP000593890">
    <property type="component" value="Chromosome"/>
</dbReference>
<dbReference type="AlphaFoldDB" id="A0A7I8D5I5"/>